<evidence type="ECO:0000313" key="1">
    <source>
        <dbReference type="EMBL" id="MCK8624941.1"/>
    </source>
</evidence>
<reference evidence="1 2" key="1">
    <citation type="submission" date="2021-11" db="EMBL/GenBank/DDBJ databases">
        <title>Comparative genomics of bee honey and flower isolates.</title>
        <authorList>
            <person name="Bechtner J.D."/>
            <person name="Gallus M.K."/>
            <person name="Ehrmann M."/>
        </authorList>
    </citation>
    <scope>NUCLEOTIDE SEQUENCE [LARGE SCALE GENOMIC DNA]</scope>
    <source>
        <strain evidence="1 2">M161</strain>
    </source>
</reference>
<sequence>MDNIANQNNKLKVYTGNNKFIKCTPEMIHNILLLYTKNLEAIVRTERLVTTQLANYSDIKLTDLNIMIYESLEKLRYYDIAKSYYKFNL</sequence>
<accession>A0ABT0I2K6</accession>
<dbReference type="RefSeq" id="WP_220728619.1">
    <property type="nucleotide sequence ID" value="NZ_BPLL01000035.1"/>
</dbReference>
<name>A0ABT0I2K6_9LACO</name>
<keyword evidence="2" id="KW-1185">Reference proteome</keyword>
<comment type="caution">
    <text evidence="1">The sequence shown here is derived from an EMBL/GenBank/DDBJ whole genome shotgun (WGS) entry which is preliminary data.</text>
</comment>
<proteinExistence type="predicted"/>
<dbReference type="Proteomes" id="UP001522905">
    <property type="component" value="Unassembled WGS sequence"/>
</dbReference>
<organism evidence="1 2">
    <name type="scientific">Apilactobacillus xinyiensis</name>
    <dbReference type="NCBI Taxonomy" id="2841032"/>
    <lineage>
        <taxon>Bacteria</taxon>
        <taxon>Bacillati</taxon>
        <taxon>Bacillota</taxon>
        <taxon>Bacilli</taxon>
        <taxon>Lactobacillales</taxon>
        <taxon>Lactobacillaceae</taxon>
        <taxon>Apilactobacillus</taxon>
    </lineage>
</organism>
<protein>
    <submittedName>
        <fullName evidence="1">Uncharacterized protein</fullName>
    </submittedName>
</protein>
<gene>
    <name evidence="1" type="ORF">LNP07_05355</name>
</gene>
<evidence type="ECO:0000313" key="2">
    <source>
        <dbReference type="Proteomes" id="UP001522905"/>
    </source>
</evidence>
<dbReference type="EMBL" id="JAJIAO010000005">
    <property type="protein sequence ID" value="MCK8624941.1"/>
    <property type="molecule type" value="Genomic_DNA"/>
</dbReference>